<reference evidence="16 18" key="1">
    <citation type="submission" date="2015-01" db="EMBL/GenBank/DDBJ databases">
        <authorList>
            <person name="Guo J."/>
        </authorList>
    </citation>
    <scope>NUCLEOTIDE SEQUENCE [LARGE SCALE GENOMIC DNA]</scope>
    <source>
        <strain evidence="16 18">DSM 22147</strain>
    </source>
</reference>
<organism evidence="17 19">
    <name type="scientific">Staphylococcus microti</name>
    <dbReference type="NCBI Taxonomy" id="569857"/>
    <lineage>
        <taxon>Bacteria</taxon>
        <taxon>Bacillati</taxon>
        <taxon>Bacillota</taxon>
        <taxon>Bacilli</taxon>
        <taxon>Bacillales</taxon>
        <taxon>Staphylococcaceae</taxon>
        <taxon>Staphylococcus</taxon>
    </lineage>
</organism>
<feature type="region of interest" description="Disordered" evidence="12">
    <location>
        <begin position="467"/>
        <end position="509"/>
    </location>
</feature>
<dbReference type="OrthoDB" id="2414414at2"/>
<evidence type="ECO:0000256" key="1">
    <source>
        <dbReference type="ARBA" id="ARBA00004168"/>
    </source>
</evidence>
<feature type="transmembrane region" description="Helical" evidence="13">
    <location>
        <begin position="521"/>
        <end position="540"/>
    </location>
</feature>
<feature type="active site" description="Charge relay system" evidence="10">
    <location>
        <position position="310"/>
    </location>
</feature>
<keyword evidence="3" id="KW-0134">Cell wall</keyword>
<evidence type="ECO:0000256" key="7">
    <source>
        <dbReference type="ARBA" id="ARBA00022801"/>
    </source>
</evidence>
<name>A0A0D6XQP2_9STAP</name>
<dbReference type="EMBL" id="JXWY01000033">
    <property type="protein sequence ID" value="KIX90887.1"/>
    <property type="molecule type" value="Genomic_DNA"/>
</dbReference>
<dbReference type="Proteomes" id="UP000254100">
    <property type="component" value="Unassembled WGS sequence"/>
</dbReference>
<feature type="region of interest" description="Disordered" evidence="12">
    <location>
        <begin position="370"/>
        <end position="446"/>
    </location>
</feature>
<keyword evidence="8 11" id="KW-0720">Serine protease</keyword>
<evidence type="ECO:0000256" key="6">
    <source>
        <dbReference type="ARBA" id="ARBA00022729"/>
    </source>
</evidence>
<evidence type="ECO:0000256" key="11">
    <source>
        <dbReference type="RuleBase" id="RU004296"/>
    </source>
</evidence>
<dbReference type="Proteomes" id="UP000032366">
    <property type="component" value="Unassembled WGS sequence"/>
</dbReference>
<feature type="active site" description="Charge relay system" evidence="10">
    <location>
        <position position="231"/>
    </location>
</feature>
<accession>A0A0D6XQP2</accession>
<keyword evidence="13" id="KW-0812">Transmembrane</keyword>
<keyword evidence="6 11" id="KW-0732">Signal</keyword>
<gene>
    <name evidence="17" type="primary">blaSE_3</name>
    <name evidence="17" type="ORF">NCTC13832_02296</name>
    <name evidence="16" type="ORF">TP70_05260</name>
</gene>
<keyword evidence="18" id="KW-1185">Reference proteome</keyword>
<proteinExistence type="inferred from homology"/>
<dbReference type="InterPro" id="IPR019931">
    <property type="entry name" value="LPXTG_anchor"/>
</dbReference>
<dbReference type="PRINTS" id="PR00839">
    <property type="entry name" value="V8PROTEASE"/>
</dbReference>
<keyword evidence="13" id="KW-1133">Transmembrane helix</keyword>
<dbReference type="InterPro" id="IPR043504">
    <property type="entry name" value="Peptidase_S1_PA_chymotrypsin"/>
</dbReference>
<dbReference type="EMBL" id="UHDT01000001">
    <property type="protein sequence ID" value="SUM58543.1"/>
    <property type="molecule type" value="Genomic_DNA"/>
</dbReference>
<keyword evidence="7 11" id="KW-0378">Hydrolase</keyword>
<evidence type="ECO:0000256" key="10">
    <source>
        <dbReference type="PIRSR" id="PIRSR608256-1"/>
    </source>
</evidence>
<keyword evidence="4" id="KW-0964">Secreted</keyword>
<dbReference type="Pfam" id="PF00746">
    <property type="entry name" value="Gram_pos_anchor"/>
    <property type="match status" value="1"/>
</dbReference>
<feature type="domain" description="Gram-positive cocci surface proteins LPxTG" evidence="15">
    <location>
        <begin position="506"/>
        <end position="542"/>
    </location>
</feature>
<dbReference type="InterPro" id="IPR009003">
    <property type="entry name" value="Peptidase_S1_PA"/>
</dbReference>
<dbReference type="SUPFAM" id="SSF50494">
    <property type="entry name" value="Trypsin-like serine proteases"/>
    <property type="match status" value="1"/>
</dbReference>
<dbReference type="GO" id="GO:0004252">
    <property type="term" value="F:serine-type endopeptidase activity"/>
    <property type="evidence" value="ECO:0007669"/>
    <property type="project" value="InterPro"/>
</dbReference>
<feature type="region of interest" description="Disordered" evidence="12">
    <location>
        <begin position="48"/>
        <end position="81"/>
    </location>
</feature>
<evidence type="ECO:0000256" key="4">
    <source>
        <dbReference type="ARBA" id="ARBA00022525"/>
    </source>
</evidence>
<evidence type="ECO:0000256" key="9">
    <source>
        <dbReference type="ARBA" id="ARBA00023088"/>
    </source>
</evidence>
<dbReference type="InterPro" id="IPR001254">
    <property type="entry name" value="Trypsin_dom"/>
</dbReference>
<evidence type="ECO:0000313" key="17">
    <source>
        <dbReference type="EMBL" id="SUM58543.1"/>
    </source>
</evidence>
<feature type="compositionally biased region" description="Polar residues" evidence="12">
    <location>
        <begin position="59"/>
        <end position="81"/>
    </location>
</feature>
<evidence type="ECO:0000256" key="13">
    <source>
        <dbReference type="SAM" id="Phobius"/>
    </source>
</evidence>
<evidence type="ECO:0000256" key="8">
    <source>
        <dbReference type="ARBA" id="ARBA00022825"/>
    </source>
</evidence>
<dbReference type="Pfam" id="PF00089">
    <property type="entry name" value="Trypsin"/>
    <property type="match status" value="1"/>
</dbReference>
<evidence type="ECO:0000256" key="2">
    <source>
        <dbReference type="ARBA" id="ARBA00008764"/>
    </source>
</evidence>
<dbReference type="RefSeq" id="WP_044360119.1">
    <property type="nucleotide sequence ID" value="NZ_JXWY01000033.1"/>
</dbReference>
<feature type="active site" description="Charge relay system" evidence="10">
    <location>
        <position position="180"/>
    </location>
</feature>
<keyword evidence="13" id="KW-0472">Membrane</keyword>
<evidence type="ECO:0000313" key="19">
    <source>
        <dbReference type="Proteomes" id="UP000254100"/>
    </source>
</evidence>
<evidence type="ECO:0000313" key="18">
    <source>
        <dbReference type="Proteomes" id="UP000032366"/>
    </source>
</evidence>
<dbReference type="InterPro" id="IPR008256">
    <property type="entry name" value="Peptidase_S1B"/>
</dbReference>
<evidence type="ECO:0000256" key="5">
    <source>
        <dbReference type="ARBA" id="ARBA00022670"/>
    </source>
</evidence>
<feature type="compositionally biased region" description="Polar residues" evidence="12">
    <location>
        <begin position="413"/>
        <end position="425"/>
    </location>
</feature>
<feature type="compositionally biased region" description="Polar residues" evidence="12">
    <location>
        <begin position="498"/>
        <end position="509"/>
    </location>
</feature>
<dbReference type="GO" id="GO:0006508">
    <property type="term" value="P:proteolysis"/>
    <property type="evidence" value="ECO:0007669"/>
    <property type="project" value="UniProtKB-KW"/>
</dbReference>
<dbReference type="InterPro" id="IPR050966">
    <property type="entry name" value="Glutamyl_endopeptidase"/>
</dbReference>
<dbReference type="PANTHER" id="PTHR15462:SF8">
    <property type="entry name" value="SERINE PROTEASE"/>
    <property type="match status" value="1"/>
</dbReference>
<dbReference type="PANTHER" id="PTHR15462">
    <property type="entry name" value="SERINE PROTEASE"/>
    <property type="match status" value="1"/>
</dbReference>
<dbReference type="AlphaFoldDB" id="A0A0D6XQP2"/>
<evidence type="ECO:0000256" key="3">
    <source>
        <dbReference type="ARBA" id="ARBA00022512"/>
    </source>
</evidence>
<dbReference type="NCBIfam" id="TIGR01167">
    <property type="entry name" value="LPXTG_anchor"/>
    <property type="match status" value="1"/>
</dbReference>
<feature type="chain" id="PRO_5043073083" description="Serine protease" evidence="11">
    <location>
        <begin position="26"/>
        <end position="548"/>
    </location>
</feature>
<feature type="signal peptide" evidence="11">
    <location>
        <begin position="1"/>
        <end position="25"/>
    </location>
</feature>
<feature type="domain" description="Peptidase S1" evidence="14">
    <location>
        <begin position="166"/>
        <end position="350"/>
    </location>
</feature>
<evidence type="ECO:0000256" key="12">
    <source>
        <dbReference type="SAM" id="MobiDB-lite"/>
    </source>
</evidence>
<evidence type="ECO:0000259" key="14">
    <source>
        <dbReference type="Pfam" id="PF00089"/>
    </source>
</evidence>
<protein>
    <recommendedName>
        <fullName evidence="11">Serine protease</fullName>
        <ecNumber evidence="11">3.4.21.-</ecNumber>
    </recommendedName>
</protein>
<sequence>MHKFNYIKVPLIMTGLYFVSPISSAQASEVEETPTPNVTATTQEVTQEQQVAGDDNVTDHSLTTQPLNAPAEQNNSSEVQGNTYSATETFDEDLEDVASDMDVDEASDEPFVYDTSKDPNYDAEGNLIDTRKKLTGSDMKAETAFVHTDNANYTGEIESLKGGDGSGAVIGKNLILTAGHVLYNNNYPRDYMTGGYVIPGKDGENEPYGRFKIKAMYVPDKYQETPWRRYDMGIIEVEPNEKGQSIGDLIQPYNIKPFDRSMIGKKVYSQGYPIEKNRLTKNQWQADGTIIQVQEQGTIEYSMLNSEGQSGGPVLLDNSRDIVAIHTYGTRGNDYGTLGTPITPELYDWINGFIEKEAPRMPVEDVASIEQGDAPAKEDVASVEQGDVPAKEDVASVEEPAEPVQVKEEQQSSDDVTQNTPASMHTTEKESEQPVTVPVSASGSSDVGVKSITNAMAKVEKTTVTPVTYHPNHSDDDSTVRTQTTHKAHLTDMRPGKSSGTSSTNNVTKRQLPYTGESETHTAPVMGFVLAFLGAIAIRFRKQFKNMK</sequence>
<dbReference type="Gene3D" id="2.40.10.10">
    <property type="entry name" value="Trypsin-like serine proteases"/>
    <property type="match status" value="2"/>
</dbReference>
<evidence type="ECO:0000259" key="15">
    <source>
        <dbReference type="Pfam" id="PF00746"/>
    </source>
</evidence>
<keyword evidence="9" id="KW-0572">Peptidoglycan-anchor</keyword>
<comment type="subcellular location">
    <subcellularLocation>
        <location evidence="1">Secreted</location>
        <location evidence="1">Cell wall</location>
        <topology evidence="1">Peptidoglycan-anchor</topology>
    </subcellularLocation>
</comment>
<comment type="similarity">
    <text evidence="2 11">Belongs to the peptidase S1B family.</text>
</comment>
<reference evidence="17 19" key="2">
    <citation type="submission" date="2018-06" db="EMBL/GenBank/DDBJ databases">
        <authorList>
            <consortium name="Pathogen Informatics"/>
            <person name="Doyle S."/>
        </authorList>
    </citation>
    <scope>NUCLEOTIDE SEQUENCE [LARGE SCALE GENOMIC DNA]</scope>
    <source>
        <strain evidence="17 19">NCTC13832</strain>
    </source>
</reference>
<dbReference type="EC" id="3.4.21.-" evidence="11"/>
<keyword evidence="5 11" id="KW-0645">Protease</keyword>
<evidence type="ECO:0000313" key="16">
    <source>
        <dbReference type="EMBL" id="KIX90887.1"/>
    </source>
</evidence>